<evidence type="ECO:0000256" key="1">
    <source>
        <dbReference type="ARBA" id="ARBA00001954"/>
    </source>
</evidence>
<evidence type="ECO:0000256" key="4">
    <source>
        <dbReference type="ARBA" id="ARBA00023002"/>
    </source>
</evidence>
<dbReference type="Pfam" id="PF20514">
    <property type="entry name" value="WHD_ROXA"/>
    <property type="match status" value="1"/>
</dbReference>
<keyword evidence="2" id="KW-0479">Metal-binding</keyword>
<dbReference type="SMART" id="SM00558">
    <property type="entry name" value="JmjC"/>
    <property type="match status" value="1"/>
</dbReference>
<dbReference type="AlphaFoldDB" id="A0A3B0W592"/>
<gene>
    <name evidence="7" type="ORF">MNBD_GAMMA01-2280</name>
</gene>
<dbReference type="SUPFAM" id="SSF51197">
    <property type="entry name" value="Clavaminate synthase-like"/>
    <property type="match status" value="1"/>
</dbReference>
<reference evidence="7" key="1">
    <citation type="submission" date="2018-06" db="EMBL/GenBank/DDBJ databases">
        <authorList>
            <person name="Zhirakovskaya E."/>
        </authorList>
    </citation>
    <scope>NUCLEOTIDE SEQUENCE</scope>
</reference>
<evidence type="ECO:0000313" key="7">
    <source>
        <dbReference type="EMBL" id="VAW38794.1"/>
    </source>
</evidence>
<dbReference type="InterPro" id="IPR046799">
    <property type="entry name" value="ROXA-like_wH"/>
</dbReference>
<evidence type="ECO:0000259" key="6">
    <source>
        <dbReference type="PROSITE" id="PS51184"/>
    </source>
</evidence>
<dbReference type="PANTHER" id="PTHR13096:SF8">
    <property type="entry name" value="RIBOSOMAL OXYGENASE 1"/>
    <property type="match status" value="1"/>
</dbReference>
<evidence type="ECO:0000256" key="5">
    <source>
        <dbReference type="ARBA" id="ARBA00023004"/>
    </source>
</evidence>
<dbReference type="InterPro" id="IPR003347">
    <property type="entry name" value="JmjC_dom"/>
</dbReference>
<sequence>MRLNKLNLFNNSSINRDEFLANYWHKKPLLIRNGVDLADLSRLPDTAKLKQLSCQHSCQDIQSRIVFKNSDTDYDVEFGPFIEDDWEEMQHHCWNLLVSDIDKWQPQSKEILKYFDFIRNWILDDIMFSCGSIGGTVGPHTDHYDVFLLQVHGQRQWAISHDKIYDPKLISEQALKLMAQFNPGETNILNPGDVLYLPPEVAHYGIATTSDCVTCSIGIRTPSHSELLTAFIDNLAQNLSANNRFVEPQFTNQPKTGEITPQDLQNVAQILTDNITTEDNSLSDWFGSYITEYRSLFYQFNQHQQLAQLDKNRDLIPSPFSKTCYLKQGNNAQLFVNGQSFTSSLSLAELICNTEQVPAKVLENLNKTDDQIIEKLFENGSLIHA</sequence>
<dbReference type="PANTHER" id="PTHR13096">
    <property type="entry name" value="MINA53 MYC INDUCED NUCLEAR ANTIGEN"/>
    <property type="match status" value="1"/>
</dbReference>
<evidence type="ECO:0000256" key="2">
    <source>
        <dbReference type="ARBA" id="ARBA00022723"/>
    </source>
</evidence>
<feature type="domain" description="JmjC" evidence="6">
    <location>
        <begin position="94"/>
        <end position="236"/>
    </location>
</feature>
<dbReference type="GO" id="GO:0016706">
    <property type="term" value="F:2-oxoglutarate-dependent dioxygenase activity"/>
    <property type="evidence" value="ECO:0007669"/>
    <property type="project" value="TreeGrafter"/>
</dbReference>
<keyword evidence="5" id="KW-0408">Iron</keyword>
<organism evidence="7">
    <name type="scientific">hydrothermal vent metagenome</name>
    <dbReference type="NCBI Taxonomy" id="652676"/>
    <lineage>
        <taxon>unclassified sequences</taxon>
        <taxon>metagenomes</taxon>
        <taxon>ecological metagenomes</taxon>
    </lineage>
</organism>
<dbReference type="InterPro" id="IPR039994">
    <property type="entry name" value="NO66-like"/>
</dbReference>
<dbReference type="Gene3D" id="2.60.120.650">
    <property type="entry name" value="Cupin"/>
    <property type="match status" value="1"/>
</dbReference>
<accession>A0A3B0W592</accession>
<comment type="cofactor">
    <cofactor evidence="1">
        <name>Fe(2+)</name>
        <dbReference type="ChEBI" id="CHEBI:29033"/>
    </cofactor>
</comment>
<dbReference type="PROSITE" id="PS51184">
    <property type="entry name" value="JMJC"/>
    <property type="match status" value="1"/>
</dbReference>
<dbReference type="Pfam" id="PF08007">
    <property type="entry name" value="JmjC_2"/>
    <property type="match status" value="1"/>
</dbReference>
<dbReference type="EMBL" id="UOEW01000212">
    <property type="protein sequence ID" value="VAW38794.1"/>
    <property type="molecule type" value="Genomic_DNA"/>
</dbReference>
<protein>
    <recommendedName>
        <fullName evidence="6">JmjC domain-containing protein</fullName>
    </recommendedName>
</protein>
<dbReference type="Gene3D" id="3.40.366.30">
    <property type="entry name" value="50S ribosomal protein L16 arginine hydroxylase, Chain A, Domain 2"/>
    <property type="match status" value="1"/>
</dbReference>
<dbReference type="GO" id="GO:0046872">
    <property type="term" value="F:metal ion binding"/>
    <property type="evidence" value="ECO:0007669"/>
    <property type="project" value="UniProtKB-KW"/>
</dbReference>
<keyword evidence="3" id="KW-0223">Dioxygenase</keyword>
<keyword evidence="4" id="KW-0560">Oxidoreductase</keyword>
<evidence type="ECO:0000256" key="3">
    <source>
        <dbReference type="ARBA" id="ARBA00022964"/>
    </source>
</evidence>
<proteinExistence type="predicted"/>
<name>A0A3B0W592_9ZZZZ</name>